<evidence type="ECO:0000313" key="1">
    <source>
        <dbReference type="EMBL" id="MBF0636476.1"/>
    </source>
</evidence>
<evidence type="ECO:0000313" key="2">
    <source>
        <dbReference type="Proteomes" id="UP000619838"/>
    </source>
</evidence>
<accession>A0ABR9XRP6</accession>
<reference evidence="1 2" key="1">
    <citation type="journal article" date="2020" name="Microorganisms">
        <title>Simultaneous Genome Sequencing of Prosthecochloris ethylica and Desulfuromonas acetoxidans within a Syntrophic Mixture Reveals Unique Pili and Protein Interactions.</title>
        <authorList>
            <person name="Kyndt J.A."/>
            <person name="Van Beeumen J.J."/>
            <person name="Meyer T.E."/>
        </authorList>
    </citation>
    <scope>NUCLEOTIDE SEQUENCE [LARGE SCALE GENOMIC DNA]</scope>
    <source>
        <strain evidence="1 2">N3</strain>
    </source>
</reference>
<organism evidence="1 2">
    <name type="scientific">Prosthecochloris ethylica</name>
    <dbReference type="NCBI Taxonomy" id="2743976"/>
    <lineage>
        <taxon>Bacteria</taxon>
        <taxon>Pseudomonadati</taxon>
        <taxon>Chlorobiota</taxon>
        <taxon>Chlorobiia</taxon>
        <taxon>Chlorobiales</taxon>
        <taxon>Chlorobiaceae</taxon>
        <taxon>Prosthecochloris</taxon>
    </lineage>
</organism>
<proteinExistence type="predicted"/>
<dbReference type="RefSeq" id="WP_175187234.1">
    <property type="nucleotide sequence ID" value="NZ_JABVZQ010000005.1"/>
</dbReference>
<sequence length="382" mass="42296">MNARVSDYPAVVYSAQEPPCLSLYQGTHRHHPENQQDPIRFRNLVKSLEASLNKKYPKRDIAPLLEPFHELADDHRFWNHTLDGIAVFGGPGFFKVHVLQEPVNDIVVVADSFHTKPLLRVYQTYERYQVLSLTKGEIHVYDGTRDSLDEAELPEGMPRTLTEALGEEITEPHQTVASYGKGAKGPAMHHGHGSRKDESDIDAERFFRMVDKSVTEHFSRKSGLPLLLAALPENQGLFRQISQNGNLMEQGIEINPEALKNGSLHERAWSVFEPQIHERIEKLIGDFEEAGSKGLGSGDLEQVAAAAVEGKVASLLIDNDVQIPGKVDPATGAVLLDELADPEVDDLLDDIGEIVLKKGGVVRVIPSERMPSPTGLAAVFRF</sequence>
<dbReference type="InterPro" id="IPR041289">
    <property type="entry name" value="Bact_RF_family3"/>
</dbReference>
<evidence type="ECO:0008006" key="3">
    <source>
        <dbReference type="Google" id="ProtNLM"/>
    </source>
</evidence>
<keyword evidence="2" id="KW-1185">Reference proteome</keyword>
<gene>
    <name evidence="1" type="ORF">INT08_04690</name>
</gene>
<dbReference type="EMBL" id="JADGII010000005">
    <property type="protein sequence ID" value="MBF0636476.1"/>
    <property type="molecule type" value="Genomic_DNA"/>
</dbReference>
<protein>
    <recommendedName>
        <fullName evidence="3">Peptide chain release factor 1</fullName>
    </recommendedName>
</protein>
<dbReference type="Proteomes" id="UP000619838">
    <property type="component" value="Unassembled WGS sequence"/>
</dbReference>
<dbReference type="Pfam" id="PF18845">
    <property type="entry name" value="baeRF_family3"/>
    <property type="match status" value="1"/>
</dbReference>
<name>A0ABR9XRP6_9CHLB</name>
<comment type="caution">
    <text evidence="1">The sequence shown here is derived from an EMBL/GenBank/DDBJ whole genome shotgun (WGS) entry which is preliminary data.</text>
</comment>